<comment type="similarity">
    <text evidence="2">Belongs to the prenylcysteine oxidase family.</text>
</comment>
<evidence type="ECO:0000256" key="1">
    <source>
        <dbReference type="ARBA" id="ARBA00001974"/>
    </source>
</evidence>
<dbReference type="InterPro" id="IPR017046">
    <property type="entry name" value="Prenylcysteine_Oxase1"/>
</dbReference>
<evidence type="ECO:0000313" key="11">
    <source>
        <dbReference type="EMBL" id="KAL3801787.1"/>
    </source>
</evidence>
<evidence type="ECO:0000256" key="9">
    <source>
        <dbReference type="SAM" id="SignalP"/>
    </source>
</evidence>
<comment type="cofactor">
    <cofactor evidence="1">
        <name>FAD</name>
        <dbReference type="ChEBI" id="CHEBI:57692"/>
    </cofactor>
</comment>
<keyword evidence="5" id="KW-0274">FAD</keyword>
<dbReference type="AlphaFoldDB" id="A0ABD3QNU9"/>
<sequence>MKRQMHQRRSIRSPATLLGLLHLHALLHSTLATTPSTSDKGHRIAIIGGGIGGTFTAKYLAEYDVNHRDEDWRSACLLNEIVVFDASPPPGENSRGKDANPQGDDSGTKALSSSDPRPQHWQGSRVSSLTLQDGSVIELGASIIYSGNQLVVEMMKGDPEYLIKGKPMGLGKKQVEERTVDGSIKKENADTKEKPSGFGIYHGNQQWLLHPSIFSSYPSVLRSILKPLYFLWRYNFDYFRLQRAVKQAIHAFDIVYALLHDTEKDVTYFENPMDMWSAIGLKSLAGISFHEFLDELGLSRDTRLELSRPDYDQEDLNEMNGLVGLVAYVPAGGDLFSVEGGNYKLMNSALRQAQSRYETSNCSTTATKARVLRHHKKITTVVSREDSIELFSNEESLGKYDVVILAAPLQMCRIKFLMQSPMNLDSAILHEMPLTGVHDNIDPEDINHVTSISSSTRSLNNEHGERSFAEPLPPSATTPYTSVVTTIISNVTLNSTHFGLSDDIPLPRSILVSERGRLLEGITTLTILSAEKKLVKTFSTEPLDEETLNKVFGPHHVVEYVQLWGGGNCSEFSVYGGATPSFRGGHNSESLPYLLYDGAAHWGKSTGPALYYVNAIESAVAAIEISAIGAKSTAKLVARRLGLIAPRSKVLRHEEL</sequence>
<feature type="signal peptide" evidence="9">
    <location>
        <begin position="1"/>
        <end position="32"/>
    </location>
</feature>
<keyword evidence="6" id="KW-0560">Oxidoreductase</keyword>
<keyword evidence="7" id="KW-0325">Glycoprotein</keyword>
<feature type="domain" description="Prenylcysteine lyase" evidence="10">
    <location>
        <begin position="467"/>
        <end position="641"/>
    </location>
</feature>
<dbReference type="GO" id="GO:0016491">
    <property type="term" value="F:oxidoreductase activity"/>
    <property type="evidence" value="ECO:0007669"/>
    <property type="project" value="UniProtKB-KW"/>
</dbReference>
<feature type="region of interest" description="Disordered" evidence="8">
    <location>
        <begin position="87"/>
        <end position="127"/>
    </location>
</feature>
<dbReference type="Pfam" id="PF07156">
    <property type="entry name" value="Prenylcys_lyase"/>
    <property type="match status" value="2"/>
</dbReference>
<dbReference type="PANTHER" id="PTHR15944:SF0">
    <property type="entry name" value="PRENYLCYSTEINE LYASE DOMAIN-CONTAINING PROTEIN"/>
    <property type="match status" value="1"/>
</dbReference>
<organism evidence="11 12">
    <name type="scientific">Cyclotella cryptica</name>
    <dbReference type="NCBI Taxonomy" id="29204"/>
    <lineage>
        <taxon>Eukaryota</taxon>
        <taxon>Sar</taxon>
        <taxon>Stramenopiles</taxon>
        <taxon>Ochrophyta</taxon>
        <taxon>Bacillariophyta</taxon>
        <taxon>Coscinodiscophyceae</taxon>
        <taxon>Thalassiosirophycidae</taxon>
        <taxon>Stephanodiscales</taxon>
        <taxon>Stephanodiscaceae</taxon>
        <taxon>Cyclotella</taxon>
    </lineage>
</organism>
<proteinExistence type="inferred from homology"/>
<evidence type="ECO:0000256" key="4">
    <source>
        <dbReference type="ARBA" id="ARBA00022729"/>
    </source>
</evidence>
<evidence type="ECO:0000256" key="5">
    <source>
        <dbReference type="ARBA" id="ARBA00022827"/>
    </source>
</evidence>
<evidence type="ECO:0000259" key="10">
    <source>
        <dbReference type="Pfam" id="PF07156"/>
    </source>
</evidence>
<reference evidence="11 12" key="1">
    <citation type="journal article" date="2020" name="G3 (Bethesda)">
        <title>Improved Reference Genome for Cyclotella cryptica CCMP332, a Model for Cell Wall Morphogenesis, Salinity Adaptation, and Lipid Production in Diatoms (Bacillariophyta).</title>
        <authorList>
            <person name="Roberts W.R."/>
            <person name="Downey K.M."/>
            <person name="Ruck E.C."/>
            <person name="Traller J.C."/>
            <person name="Alverson A.J."/>
        </authorList>
    </citation>
    <scope>NUCLEOTIDE SEQUENCE [LARGE SCALE GENOMIC DNA]</scope>
    <source>
        <strain evidence="11 12">CCMP332</strain>
    </source>
</reference>
<gene>
    <name evidence="11" type="ORF">HJC23_001183</name>
</gene>
<keyword evidence="3" id="KW-0285">Flavoprotein</keyword>
<dbReference type="Proteomes" id="UP001516023">
    <property type="component" value="Unassembled WGS sequence"/>
</dbReference>
<protein>
    <recommendedName>
        <fullName evidence="10">Prenylcysteine lyase domain-containing protein</fullName>
    </recommendedName>
</protein>
<feature type="compositionally biased region" description="Polar residues" evidence="8">
    <location>
        <begin position="103"/>
        <end position="127"/>
    </location>
</feature>
<comment type="caution">
    <text evidence="11">The sequence shown here is derived from an EMBL/GenBank/DDBJ whole genome shotgun (WGS) entry which is preliminary data.</text>
</comment>
<dbReference type="InterPro" id="IPR036188">
    <property type="entry name" value="FAD/NAD-bd_sf"/>
</dbReference>
<dbReference type="EMBL" id="JABMIG020000024">
    <property type="protein sequence ID" value="KAL3801787.1"/>
    <property type="molecule type" value="Genomic_DNA"/>
</dbReference>
<evidence type="ECO:0000313" key="12">
    <source>
        <dbReference type="Proteomes" id="UP001516023"/>
    </source>
</evidence>
<dbReference type="InterPro" id="IPR010795">
    <property type="entry name" value="Prenylcys_lyase"/>
</dbReference>
<feature type="domain" description="Prenylcysteine lyase" evidence="10">
    <location>
        <begin position="224"/>
        <end position="438"/>
    </location>
</feature>
<name>A0ABD3QNU9_9STRA</name>
<keyword evidence="12" id="KW-1185">Reference proteome</keyword>
<accession>A0ABD3QNU9</accession>
<feature type="chain" id="PRO_5044888965" description="Prenylcysteine lyase domain-containing protein" evidence="9">
    <location>
        <begin position="33"/>
        <end position="656"/>
    </location>
</feature>
<evidence type="ECO:0000256" key="6">
    <source>
        <dbReference type="ARBA" id="ARBA00023002"/>
    </source>
</evidence>
<keyword evidence="4 9" id="KW-0732">Signal</keyword>
<evidence type="ECO:0000256" key="8">
    <source>
        <dbReference type="SAM" id="MobiDB-lite"/>
    </source>
</evidence>
<dbReference type="PANTHER" id="PTHR15944">
    <property type="entry name" value="FARNESYLCYSTEINE LYASE"/>
    <property type="match status" value="1"/>
</dbReference>
<evidence type="ECO:0000256" key="3">
    <source>
        <dbReference type="ARBA" id="ARBA00022630"/>
    </source>
</evidence>
<evidence type="ECO:0000256" key="2">
    <source>
        <dbReference type="ARBA" id="ARBA00009967"/>
    </source>
</evidence>
<dbReference type="SUPFAM" id="SSF51905">
    <property type="entry name" value="FAD/NAD(P)-binding domain"/>
    <property type="match status" value="1"/>
</dbReference>
<evidence type="ECO:0000256" key="7">
    <source>
        <dbReference type="ARBA" id="ARBA00023180"/>
    </source>
</evidence>